<feature type="chain" id="PRO_5047231715" description="Glycine zipper family protein" evidence="1">
    <location>
        <begin position="27"/>
        <end position="191"/>
    </location>
</feature>
<dbReference type="InterPro" id="IPR049195">
    <property type="entry name" value="Tre1-like_N"/>
</dbReference>
<dbReference type="InterPro" id="IPR058333">
    <property type="entry name" value="DUF8020"/>
</dbReference>
<proteinExistence type="predicted"/>
<evidence type="ECO:0000313" key="4">
    <source>
        <dbReference type="EMBL" id="QXN88699.1"/>
    </source>
</evidence>
<name>A0ABX8RIG6_NOCIO</name>
<reference evidence="4 5" key="1">
    <citation type="submission" date="2021-07" db="EMBL/GenBank/DDBJ databases">
        <title>Whole Genome Sequence of Nocardia Iowensis.</title>
        <authorList>
            <person name="Lamm A."/>
            <person name="Collins-Fairclough A.M."/>
            <person name="Bunk B."/>
            <person name="Sproer C."/>
        </authorList>
    </citation>
    <scope>NUCLEOTIDE SEQUENCE [LARGE SCALE GENOMIC DNA]</scope>
    <source>
        <strain evidence="4 5">NRRL 5646</strain>
    </source>
</reference>
<dbReference type="Pfam" id="PF26059">
    <property type="entry name" value="DUF8020"/>
    <property type="match status" value="1"/>
</dbReference>
<dbReference type="Proteomes" id="UP000694257">
    <property type="component" value="Chromosome"/>
</dbReference>
<evidence type="ECO:0008006" key="6">
    <source>
        <dbReference type="Google" id="ProtNLM"/>
    </source>
</evidence>
<protein>
    <recommendedName>
        <fullName evidence="6">Glycine zipper family protein</fullName>
    </recommendedName>
</protein>
<evidence type="ECO:0000313" key="5">
    <source>
        <dbReference type="Proteomes" id="UP000694257"/>
    </source>
</evidence>
<feature type="domain" description="NAD(+)--protein-arginine ADP-ribosyltransferase Tre1-like N-terminal" evidence="2">
    <location>
        <begin position="148"/>
        <end position="187"/>
    </location>
</feature>
<evidence type="ECO:0000259" key="2">
    <source>
        <dbReference type="Pfam" id="PF21724"/>
    </source>
</evidence>
<keyword evidence="1" id="KW-0732">Signal</keyword>
<gene>
    <name evidence="4" type="ORF">KV110_24250</name>
</gene>
<evidence type="ECO:0000256" key="1">
    <source>
        <dbReference type="SAM" id="SignalP"/>
    </source>
</evidence>
<accession>A0ABX8RIG6</accession>
<feature type="signal peptide" evidence="1">
    <location>
        <begin position="1"/>
        <end position="26"/>
    </location>
</feature>
<sequence length="191" mass="19242">MKIRTLTATALLSAGAVATVTGSAYAQPLWVDHSQVQQAADVMRGEDRGVAVNEDLSDAVSVRDAASFDLTDGGQAFGATTEDGTVFDAMPLGDQAAGQTFDLAPQTEHDGAGLNLTPVGLSGIDQAQQVDLLHSVDYPADMARHQYNAGVGALIGAGVGALIGFPFAVVGAIPGAIVGALAGAAIGWVQP</sequence>
<feature type="domain" description="DUF8020" evidence="3">
    <location>
        <begin position="57"/>
        <end position="119"/>
    </location>
</feature>
<organism evidence="4 5">
    <name type="scientific">Nocardia iowensis</name>
    <dbReference type="NCBI Taxonomy" id="204891"/>
    <lineage>
        <taxon>Bacteria</taxon>
        <taxon>Bacillati</taxon>
        <taxon>Actinomycetota</taxon>
        <taxon>Actinomycetes</taxon>
        <taxon>Mycobacteriales</taxon>
        <taxon>Nocardiaceae</taxon>
        <taxon>Nocardia</taxon>
    </lineage>
</organism>
<keyword evidence="5" id="KW-1185">Reference proteome</keyword>
<evidence type="ECO:0000259" key="3">
    <source>
        <dbReference type="Pfam" id="PF26059"/>
    </source>
</evidence>
<dbReference type="EMBL" id="CP078145">
    <property type="protein sequence ID" value="QXN88699.1"/>
    <property type="molecule type" value="Genomic_DNA"/>
</dbReference>
<dbReference type="RefSeq" id="WP_218469582.1">
    <property type="nucleotide sequence ID" value="NZ_BAABJN010000011.1"/>
</dbReference>
<dbReference type="Pfam" id="PF21724">
    <property type="entry name" value="DUF6861"/>
    <property type="match status" value="1"/>
</dbReference>